<dbReference type="EMBL" id="FMPG01000002">
    <property type="protein sequence ID" value="SCS56263.1"/>
    <property type="molecule type" value="Genomic_DNA"/>
</dbReference>
<reference evidence="5 7" key="1">
    <citation type="submission" date="2016-09" db="EMBL/GenBank/DDBJ databases">
        <authorList>
            <consortium name="Pathogen Informatics"/>
            <person name="Sun Q."/>
            <person name="Inoue M."/>
        </authorList>
    </citation>
    <scope>NUCLEOTIDE SEQUENCE [LARGE SCALE GENOMIC DNA]</scope>
    <source>
        <strain evidence="5 7">82C</strain>
    </source>
</reference>
<evidence type="ECO:0000256" key="1">
    <source>
        <dbReference type="ARBA" id="ARBA00023015"/>
    </source>
</evidence>
<evidence type="ECO:0000313" key="7">
    <source>
        <dbReference type="Proteomes" id="UP000095412"/>
    </source>
</evidence>
<dbReference type="Gene3D" id="1.10.10.60">
    <property type="entry name" value="Homeodomain-like"/>
    <property type="match status" value="2"/>
</dbReference>
<dbReference type="PROSITE" id="PS01124">
    <property type="entry name" value="HTH_ARAC_FAMILY_2"/>
    <property type="match status" value="1"/>
</dbReference>
<dbReference type="GO" id="GO:0003700">
    <property type="term" value="F:DNA-binding transcription factor activity"/>
    <property type="evidence" value="ECO:0007669"/>
    <property type="project" value="InterPro"/>
</dbReference>
<gene>
    <name evidence="6" type="ORF">SAMEA2297795_00702</name>
    <name evidence="5" type="ORF">SAMEA2297796_00379</name>
</gene>
<dbReference type="GO" id="GO:0043565">
    <property type="term" value="F:sequence-specific DNA binding"/>
    <property type="evidence" value="ECO:0007669"/>
    <property type="project" value="InterPro"/>
</dbReference>
<evidence type="ECO:0000313" key="5">
    <source>
        <dbReference type="EMBL" id="SCS38061.1"/>
    </source>
</evidence>
<dbReference type="AlphaFoldDB" id="A0A1D4HLQ9"/>
<dbReference type="EMBL" id="FMPI01000002">
    <property type="protein sequence ID" value="SCS38061.1"/>
    <property type="molecule type" value="Genomic_DNA"/>
</dbReference>
<dbReference type="PANTHER" id="PTHR43280">
    <property type="entry name" value="ARAC-FAMILY TRANSCRIPTIONAL REGULATOR"/>
    <property type="match status" value="1"/>
</dbReference>
<keyword evidence="2" id="KW-0238">DNA-binding</keyword>
<dbReference type="Proteomes" id="UP000095412">
    <property type="component" value="Unassembled WGS sequence"/>
</dbReference>
<proteinExistence type="predicted"/>
<sequence>MLNVQDVVELKLPLPLFYEKDSNLSNSYFDFNRIHFLEQFRNLVLQPIHQSISDEIAVTNYISNIIDFLIREAKVMLPTYYIPPLHTKHPLLQNLTDYIHENIHTKIHTKQVAETFFISQSYISILFSNVLNMNFKYYTSSLRIALSLFDLVQEHKSIYDVAMKYQFTNVSTYSKHFKNYIHIPPKKYVRDFRDGCLSMTTQIKFDRAQFIDYFNSNQIAPQHMSNEQQIINLSTLSFDTVFEPSFTFIKLNNLNDLLLFSEKHIDNRSLSHFPKVNINILNTNLNHLNSLKSQQILSVVQHLLMNGYYLTFKIPDFTLSQTIAIPIKNLLTEIKHHLDHVTLQFDFTTHLSNHLPMMITTLKQNYPMLKIGIIIDNILKNSNDILEMIESIKTLNVDFYYINFDLSRFNKLLTHVLSQSIHQSNLKQNIDLFCEHLGPMYAKKLILNHITHTALKEYFNRSNQDTHVLLTQFLIETNTLFGGVGYAYYSDNTNCLMLVNQYSSYMPIVHIYHFLESFYNCKCALMPNVVIAKTNTQYHLMLLNEQTTPSLIIRIHHNFIKSFPIFSRLINKEHGMVTQLMPSDLAHSYIAKNILSAIDNANYPLSKLEMHYFKDPLQFTLSSHSILYVMISIN</sequence>
<keyword evidence="1" id="KW-0805">Transcription regulation</keyword>
<name>A0A1D4HLQ9_9STAP</name>
<organism evidence="6 8">
    <name type="scientific">Staphylococcus caeli</name>
    <dbReference type="NCBI Taxonomy" id="2201815"/>
    <lineage>
        <taxon>Bacteria</taxon>
        <taxon>Bacillati</taxon>
        <taxon>Bacillota</taxon>
        <taxon>Bacilli</taxon>
        <taxon>Bacillales</taxon>
        <taxon>Staphylococcaceae</taxon>
        <taxon>Staphylococcus</taxon>
    </lineage>
</organism>
<dbReference type="Pfam" id="PF12833">
    <property type="entry name" value="HTH_18"/>
    <property type="match status" value="1"/>
</dbReference>
<keyword evidence="3" id="KW-0804">Transcription</keyword>
<reference evidence="6 8" key="2">
    <citation type="submission" date="2016-09" db="EMBL/GenBank/DDBJ databases">
        <authorList>
            <consortium name="Pathogen Informatics"/>
        </authorList>
    </citation>
    <scope>NUCLEOTIDE SEQUENCE [LARGE SCALE GENOMIC DNA]</scope>
    <source>
        <strain evidence="6 8">82B</strain>
    </source>
</reference>
<dbReference type="InterPro" id="IPR009057">
    <property type="entry name" value="Homeodomain-like_sf"/>
</dbReference>
<dbReference type="InterPro" id="IPR018060">
    <property type="entry name" value="HTH_AraC"/>
</dbReference>
<feature type="domain" description="HTH araC/xylS-type" evidence="4">
    <location>
        <begin position="93"/>
        <end position="191"/>
    </location>
</feature>
<dbReference type="SMART" id="SM00342">
    <property type="entry name" value="HTH_ARAC"/>
    <property type="match status" value="1"/>
</dbReference>
<keyword evidence="7" id="KW-1185">Reference proteome</keyword>
<evidence type="ECO:0000256" key="3">
    <source>
        <dbReference type="ARBA" id="ARBA00023163"/>
    </source>
</evidence>
<dbReference type="PANTHER" id="PTHR43280:SF26">
    <property type="entry name" value="ARAC-FAMILY TRANSCRIPTIONAL REGULATOR"/>
    <property type="match status" value="1"/>
</dbReference>
<evidence type="ECO:0000313" key="6">
    <source>
        <dbReference type="EMBL" id="SCS56263.1"/>
    </source>
</evidence>
<dbReference type="RefSeq" id="WP_245167061.1">
    <property type="nucleotide sequence ID" value="NZ_FMPG01000002.1"/>
</dbReference>
<accession>A0A1D4HLQ9</accession>
<dbReference type="SUPFAM" id="SSF46689">
    <property type="entry name" value="Homeodomain-like"/>
    <property type="match status" value="1"/>
</dbReference>
<dbReference type="Proteomes" id="UP000095768">
    <property type="component" value="Unassembled WGS sequence"/>
</dbReference>
<protein>
    <submittedName>
        <fullName evidence="6">Transcriptional regulator</fullName>
    </submittedName>
</protein>
<evidence type="ECO:0000313" key="8">
    <source>
        <dbReference type="Proteomes" id="UP000095768"/>
    </source>
</evidence>
<evidence type="ECO:0000256" key="2">
    <source>
        <dbReference type="ARBA" id="ARBA00023125"/>
    </source>
</evidence>
<evidence type="ECO:0000259" key="4">
    <source>
        <dbReference type="PROSITE" id="PS01124"/>
    </source>
</evidence>